<dbReference type="Proteomes" id="UP000823634">
    <property type="component" value="Unassembled WGS sequence"/>
</dbReference>
<dbReference type="EMBL" id="JADINA010000007">
    <property type="protein sequence ID" value="MBO8425808.1"/>
    <property type="molecule type" value="Genomic_DNA"/>
</dbReference>
<protein>
    <submittedName>
        <fullName evidence="2">Uncharacterized protein</fullName>
    </submittedName>
</protein>
<evidence type="ECO:0000313" key="3">
    <source>
        <dbReference type="Proteomes" id="UP000823634"/>
    </source>
</evidence>
<evidence type="ECO:0000256" key="1">
    <source>
        <dbReference type="SAM" id="SignalP"/>
    </source>
</evidence>
<keyword evidence="1" id="KW-0732">Signal</keyword>
<name>A0A9D9DDV3_9FIRM</name>
<gene>
    <name evidence="2" type="ORF">IAC61_00625</name>
</gene>
<organism evidence="2 3">
    <name type="scientific">Candidatus Alloenteromonas pullistercoris</name>
    <dbReference type="NCBI Taxonomy" id="2840785"/>
    <lineage>
        <taxon>Bacteria</taxon>
        <taxon>Bacillati</taxon>
        <taxon>Bacillota</taxon>
        <taxon>Bacillota incertae sedis</taxon>
        <taxon>Candidatus Alloenteromonas</taxon>
    </lineage>
</organism>
<feature type="signal peptide" evidence="1">
    <location>
        <begin position="1"/>
        <end position="19"/>
    </location>
</feature>
<reference evidence="2" key="1">
    <citation type="submission" date="2020-10" db="EMBL/GenBank/DDBJ databases">
        <authorList>
            <person name="Gilroy R."/>
        </authorList>
    </citation>
    <scope>NUCLEOTIDE SEQUENCE</scope>
    <source>
        <strain evidence="2">17113</strain>
    </source>
</reference>
<sequence length="884" mass="98400">MRKASASFIIGAVSFLCLAVPSFGMLDMKNGEADLSEEGLTQVDFIDPNGVTTTEYFNPGDVLSLGDAPGVKYNNAFYTWKSDSGEYLHKHVTVGEAKLTFRTESPQSVTLDNWYLETYTKGNPEQVNTSINTSGSGNIGNANGGLDIAIDFSVPLVNCYNSSSGTQAQYKEDTNSDRWYAHSNQNGTQPYLVRNGSSVPNGPFANSKSSIGLETHPADYPNGANTNTAYNHYYKPVDLSKRTDISNGGSIAANNQSEYCFARFTLQNDVILSGNFTLGALTGFARQDVEDTSMNLQWTQLNAQGFICGPYSELDLNGYDLILESGSMIDAFGSITDSSSERDGRLILKSGATLYSTFVFEDMWRENSIPEIYAGGMDWMQMFRCPYLDCEIVFEAGCNFYGKLYVSFGKSQGSVYTDLYIIGSPSSSAWIRLSSGSIIRKMEYNKELYDTIVKAHGTNYTALTNDRAYKDVTYQKIKYYFVNAEIEICALAVNMHIDFGLGIDISITSYRYQKWIPPYYDFYSYGSKIRLHQEYAFMPGCYLYADAASTIYFDHGSASIGDYINAVYMNYADDQKTNCAAGLVLVQNYYNSDIGNASNIHITEETDDVDIYPDSKERKGWYDTRKSYGNSNEGHGTWTWGSRSRFWNYYAEIPARFDCYAKLQFTSGNAVPYVLGGEINFPSKSAFDSYINGSSVQLWGSVAMSGPSTAKLGTLVEMHQINVASLYSCPLISNGEIWMTLENGSGLTNTYYDRKTGLINARNGSNNVYYAFIYDDPSGKAEHVYYSYNGKSGGTTNSLSGQWRQVTYSNNIATYNGSTYAFYQGGFMPYRASDSSIKLFKFAGFNNSQTRTGFIVYTYYDHLCRSVSYNSSSGWTITGQVSQW</sequence>
<proteinExistence type="predicted"/>
<evidence type="ECO:0000313" key="2">
    <source>
        <dbReference type="EMBL" id="MBO8425808.1"/>
    </source>
</evidence>
<reference evidence="2" key="2">
    <citation type="journal article" date="2021" name="PeerJ">
        <title>Extensive microbial diversity within the chicken gut microbiome revealed by metagenomics and culture.</title>
        <authorList>
            <person name="Gilroy R."/>
            <person name="Ravi A."/>
            <person name="Getino M."/>
            <person name="Pursley I."/>
            <person name="Horton D.L."/>
            <person name="Alikhan N.F."/>
            <person name="Baker D."/>
            <person name="Gharbi K."/>
            <person name="Hall N."/>
            <person name="Watson M."/>
            <person name="Adriaenssens E.M."/>
            <person name="Foster-Nyarko E."/>
            <person name="Jarju S."/>
            <person name="Secka A."/>
            <person name="Antonio M."/>
            <person name="Oren A."/>
            <person name="Chaudhuri R.R."/>
            <person name="La Ragione R."/>
            <person name="Hildebrand F."/>
            <person name="Pallen M.J."/>
        </authorList>
    </citation>
    <scope>NUCLEOTIDE SEQUENCE</scope>
    <source>
        <strain evidence="2">17113</strain>
    </source>
</reference>
<dbReference type="AlphaFoldDB" id="A0A9D9DDV3"/>
<accession>A0A9D9DDV3</accession>
<comment type="caution">
    <text evidence="2">The sequence shown here is derived from an EMBL/GenBank/DDBJ whole genome shotgun (WGS) entry which is preliminary data.</text>
</comment>
<feature type="chain" id="PRO_5039459608" evidence="1">
    <location>
        <begin position="20"/>
        <end position="884"/>
    </location>
</feature>